<dbReference type="RefSeq" id="WP_104206174.1">
    <property type="nucleotide sequence ID" value="NZ_PHND01000001.1"/>
</dbReference>
<gene>
    <name evidence="2" type="ORF">EELLY_v1c07890</name>
</gene>
<dbReference type="GO" id="GO:0003677">
    <property type="term" value="F:DNA binding"/>
    <property type="evidence" value="ECO:0007669"/>
    <property type="project" value="InterPro"/>
</dbReference>
<dbReference type="SUPFAM" id="SSF47789">
    <property type="entry name" value="C-terminal domain of RNA polymerase alpha subunit"/>
    <property type="match status" value="1"/>
</dbReference>
<dbReference type="InterPro" id="IPR011260">
    <property type="entry name" value="RNAP_asu_C"/>
</dbReference>
<dbReference type="Proteomes" id="UP000239010">
    <property type="component" value="Unassembled WGS sequence"/>
</dbReference>
<organism evidence="2 3">
    <name type="scientific">Entomoplasma ellychniae</name>
    <dbReference type="NCBI Taxonomy" id="2114"/>
    <lineage>
        <taxon>Bacteria</taxon>
        <taxon>Bacillati</taxon>
        <taxon>Mycoplasmatota</taxon>
        <taxon>Mollicutes</taxon>
        <taxon>Entomoplasmatales</taxon>
        <taxon>Entomoplasmataceae</taxon>
        <taxon>Entomoplasma</taxon>
    </lineage>
</organism>
<proteinExistence type="predicted"/>
<feature type="domain" description="RNA polymerase alpha subunit C-terminal" evidence="1">
    <location>
        <begin position="80"/>
        <end position="135"/>
    </location>
</feature>
<evidence type="ECO:0000313" key="2">
    <source>
        <dbReference type="EMBL" id="PPE05101.1"/>
    </source>
</evidence>
<keyword evidence="3" id="KW-1185">Reference proteome</keyword>
<dbReference type="AlphaFoldDB" id="A0A8E2UB15"/>
<name>A0A8E2UB15_9MOLU</name>
<evidence type="ECO:0000313" key="3">
    <source>
        <dbReference type="Proteomes" id="UP000239010"/>
    </source>
</evidence>
<accession>A0A8E2UB15</accession>
<dbReference type="GO" id="GO:0003899">
    <property type="term" value="F:DNA-directed RNA polymerase activity"/>
    <property type="evidence" value="ECO:0007669"/>
    <property type="project" value="InterPro"/>
</dbReference>
<sequence>MDNTNLINKFKNRLINTNKRGTLFFNSFLPNQNSIDLSTIQKTILINHEILEQFKNKQIELNFSDVNLNNIDEQIEQYFKDYLKRNIQELDLSLIAKKCLNDNNIFTVNDLHETSHSIVQSFKKITPKAIKDILDEKK</sequence>
<comment type="caution">
    <text evidence="2">The sequence shown here is derived from an EMBL/GenBank/DDBJ whole genome shotgun (WGS) entry which is preliminary data.</text>
</comment>
<dbReference type="Pfam" id="PF03118">
    <property type="entry name" value="RNA_pol_A_CTD"/>
    <property type="match status" value="1"/>
</dbReference>
<evidence type="ECO:0000259" key="1">
    <source>
        <dbReference type="Pfam" id="PF03118"/>
    </source>
</evidence>
<reference evidence="2 3" key="1">
    <citation type="submission" date="2017-11" db="EMBL/GenBank/DDBJ databases">
        <title>Genome sequence of Entomoplasma ellychniae ELCN-1 (ATCC 43707).</title>
        <authorList>
            <person name="Lo W.-S."/>
            <person name="Gasparich G.E."/>
            <person name="Kuo C.-H."/>
        </authorList>
    </citation>
    <scope>NUCLEOTIDE SEQUENCE [LARGE SCALE GENOMIC DNA]</scope>
    <source>
        <strain evidence="2 3">ELCN-1</strain>
    </source>
</reference>
<dbReference type="EMBL" id="PHND01000001">
    <property type="protein sequence ID" value="PPE05101.1"/>
    <property type="molecule type" value="Genomic_DNA"/>
</dbReference>
<protein>
    <recommendedName>
        <fullName evidence="1">RNA polymerase alpha subunit C-terminal domain-containing protein</fullName>
    </recommendedName>
</protein>
<dbReference type="Gene3D" id="1.10.150.20">
    <property type="entry name" value="5' to 3' exonuclease, C-terminal subdomain"/>
    <property type="match status" value="1"/>
</dbReference>
<dbReference type="GO" id="GO:0006351">
    <property type="term" value="P:DNA-templated transcription"/>
    <property type="evidence" value="ECO:0007669"/>
    <property type="project" value="InterPro"/>
</dbReference>